<dbReference type="AlphaFoldDB" id="A0AAN8F910"/>
<dbReference type="EMBL" id="WIXE01016478">
    <property type="protein sequence ID" value="KAK5972635.1"/>
    <property type="molecule type" value="Genomic_DNA"/>
</dbReference>
<gene>
    <name evidence="3" type="ORF">GCK32_009630</name>
</gene>
<evidence type="ECO:0000313" key="4">
    <source>
        <dbReference type="Proteomes" id="UP001331761"/>
    </source>
</evidence>
<dbReference type="PANTHER" id="PTHR13483:SF11">
    <property type="entry name" value="ZINC FINGER HIT DOMAIN-CONTAINING PROTEIN 3"/>
    <property type="match status" value="1"/>
</dbReference>
<dbReference type="GO" id="GO:0070761">
    <property type="term" value="C:pre-snoRNP complex"/>
    <property type="evidence" value="ECO:0007669"/>
    <property type="project" value="TreeGrafter"/>
</dbReference>
<dbReference type="GO" id="GO:0000492">
    <property type="term" value="P:box C/D snoRNP assembly"/>
    <property type="evidence" value="ECO:0007669"/>
    <property type="project" value="TreeGrafter"/>
</dbReference>
<dbReference type="GO" id="GO:0005634">
    <property type="term" value="C:nucleus"/>
    <property type="evidence" value="ECO:0007669"/>
    <property type="project" value="TreeGrafter"/>
</dbReference>
<evidence type="ECO:0000313" key="3">
    <source>
        <dbReference type="EMBL" id="KAK5972635.1"/>
    </source>
</evidence>
<dbReference type="Proteomes" id="UP001331761">
    <property type="component" value="Unassembled WGS sequence"/>
</dbReference>
<evidence type="ECO:0000256" key="1">
    <source>
        <dbReference type="SAM" id="MobiDB-lite"/>
    </source>
</evidence>
<protein>
    <recommendedName>
        <fullName evidence="2">BCD1 alpha/beta domain-containing protein</fullName>
    </recommendedName>
</protein>
<dbReference type="GO" id="GO:0048254">
    <property type="term" value="P:snoRNA localization"/>
    <property type="evidence" value="ECO:0007669"/>
    <property type="project" value="TreeGrafter"/>
</dbReference>
<organism evidence="3 4">
    <name type="scientific">Trichostrongylus colubriformis</name>
    <name type="common">Black scour worm</name>
    <dbReference type="NCBI Taxonomy" id="6319"/>
    <lineage>
        <taxon>Eukaryota</taxon>
        <taxon>Metazoa</taxon>
        <taxon>Ecdysozoa</taxon>
        <taxon>Nematoda</taxon>
        <taxon>Chromadorea</taxon>
        <taxon>Rhabditida</taxon>
        <taxon>Rhabditina</taxon>
        <taxon>Rhabditomorpha</taxon>
        <taxon>Strongyloidea</taxon>
        <taxon>Trichostrongylidae</taxon>
        <taxon>Trichostrongylus</taxon>
    </lineage>
</organism>
<reference evidence="3 4" key="1">
    <citation type="submission" date="2019-10" db="EMBL/GenBank/DDBJ databases">
        <title>Assembly and Annotation for the nematode Trichostrongylus colubriformis.</title>
        <authorList>
            <person name="Martin J."/>
        </authorList>
    </citation>
    <scope>NUCLEOTIDE SEQUENCE [LARGE SCALE GENOMIC DNA]</scope>
    <source>
        <strain evidence="3">G859</strain>
        <tissue evidence="3">Whole worm</tissue>
    </source>
</reference>
<dbReference type="PANTHER" id="PTHR13483">
    <property type="entry name" value="BOX C_D SNORNA PROTEIN 1-RELATED"/>
    <property type="match status" value="1"/>
</dbReference>
<dbReference type="InterPro" id="IPR051639">
    <property type="entry name" value="BCD1"/>
</dbReference>
<accession>A0AAN8F910</accession>
<proteinExistence type="predicted"/>
<dbReference type="Pfam" id="PF25790">
    <property type="entry name" value="BCD1"/>
    <property type="match status" value="2"/>
</dbReference>
<name>A0AAN8F910_TRICO</name>
<dbReference type="InterPro" id="IPR057721">
    <property type="entry name" value="BCD1_alpha/beta"/>
</dbReference>
<feature type="non-terminal residue" evidence="3">
    <location>
        <position position="1"/>
    </location>
</feature>
<keyword evidence="4" id="KW-1185">Reference proteome</keyword>
<feature type="domain" description="BCD1 alpha/beta" evidence="2">
    <location>
        <begin position="171"/>
        <end position="316"/>
    </location>
</feature>
<feature type="region of interest" description="Disordered" evidence="1">
    <location>
        <begin position="739"/>
        <end position="771"/>
    </location>
</feature>
<evidence type="ECO:0000259" key="2">
    <source>
        <dbReference type="Pfam" id="PF25790"/>
    </source>
</evidence>
<dbReference type="GO" id="GO:0000463">
    <property type="term" value="P:maturation of LSU-rRNA from tricistronic rRNA transcript (SSU-rRNA, 5.8S rRNA, LSU-rRNA)"/>
    <property type="evidence" value="ECO:0007669"/>
    <property type="project" value="TreeGrafter"/>
</dbReference>
<feature type="domain" description="BCD1 alpha/beta" evidence="2">
    <location>
        <begin position="532"/>
        <end position="684"/>
    </location>
</feature>
<comment type="caution">
    <text evidence="3">The sequence shown here is derived from an EMBL/GenBank/DDBJ whole genome shotgun (WGS) entry which is preliminary data.</text>
</comment>
<sequence>VKSKIDFSPSEMAYWDYTVLKSTAENEIASELYKLDLARLLNLAFHMTRYPVRAAEGIFPTQLKSRVFTQLSRLGVDGIPDDWELGDPVPVRKNFTAKPLPIVRKTFHVMPHSLYKADHSWEMLTDSLSKDVEMSEITESNPPLADVPASSDDSAIGGMNTDLRLPPKVEFLLKKAHERNIRLFVNAKERNENCKCFYGSRKDTIRWTVRIMLEVYKNGKWQEENFYSHDVDAEDSIQSILGKVVASAKRREKSLVEEFKKDLRNGVVADVDVYMVSPVIVYNKMILLRRTKVNQTSSLKDLITNQLVYECPTFVACSKAGPKSSHSKKYLIDLNPPVVVVGYSPERSDFERQSSPKSVLPKNDDTPWTIAANAVQEKRTAFTLTPSEVAASDSQTLTGLSCEDQKLLVALMPWDRVVTLALHLSSKNDECSKNLLILCNLRLEKLGIAHLPEGWTTSEKVPTLPGYSSSCFVPFSTFEMVEVPFFTKTLVDVKKVAEKLLSLRTSLNVSEESPRLFLHFEPRNERERQLISETKARGIYFAFSVDTVCDADDRSHYDTASKSISWTVEVTFGATIDRSFMTETVLVHDVLETTSLAKVARLAVQQLSGHNDLTERFRSKTIDDDTRFINILYTVPRIPTAGLDSERYQRIRHARSLRENLEDKVVVSRPKFLVIPKDQSTKFNSKFMTTAQENFLTDFVLSQKILSRPKTVEVQHLNLFDHLHHYLSRELINLKENDAAASKKKKEPASEKKKEQSKKKKEPKSTGAAVPVPEAVAKSPLPYELVVPVNFRYGAKSVIQNRELTFSDMKDAEVIPIYLLLRFGH</sequence>